<reference evidence="1 2" key="1">
    <citation type="journal article" date="2019" name="Nat. Ecol. Evol.">
        <title>Megaphylogeny resolves global patterns of mushroom evolution.</title>
        <authorList>
            <person name="Varga T."/>
            <person name="Krizsan K."/>
            <person name="Foldi C."/>
            <person name="Dima B."/>
            <person name="Sanchez-Garcia M."/>
            <person name="Sanchez-Ramirez S."/>
            <person name="Szollosi G.J."/>
            <person name="Szarkandi J.G."/>
            <person name="Papp V."/>
            <person name="Albert L."/>
            <person name="Andreopoulos W."/>
            <person name="Angelini C."/>
            <person name="Antonin V."/>
            <person name="Barry K.W."/>
            <person name="Bougher N.L."/>
            <person name="Buchanan P."/>
            <person name="Buyck B."/>
            <person name="Bense V."/>
            <person name="Catcheside P."/>
            <person name="Chovatia M."/>
            <person name="Cooper J."/>
            <person name="Damon W."/>
            <person name="Desjardin D."/>
            <person name="Finy P."/>
            <person name="Geml J."/>
            <person name="Haridas S."/>
            <person name="Hughes K."/>
            <person name="Justo A."/>
            <person name="Karasinski D."/>
            <person name="Kautmanova I."/>
            <person name="Kiss B."/>
            <person name="Kocsube S."/>
            <person name="Kotiranta H."/>
            <person name="LaButti K.M."/>
            <person name="Lechner B.E."/>
            <person name="Liimatainen K."/>
            <person name="Lipzen A."/>
            <person name="Lukacs Z."/>
            <person name="Mihaltcheva S."/>
            <person name="Morgado L.N."/>
            <person name="Niskanen T."/>
            <person name="Noordeloos M.E."/>
            <person name="Ohm R.A."/>
            <person name="Ortiz-Santana B."/>
            <person name="Ovrebo C."/>
            <person name="Racz N."/>
            <person name="Riley R."/>
            <person name="Savchenko A."/>
            <person name="Shiryaev A."/>
            <person name="Soop K."/>
            <person name="Spirin V."/>
            <person name="Szebenyi C."/>
            <person name="Tomsovsky M."/>
            <person name="Tulloss R.E."/>
            <person name="Uehling J."/>
            <person name="Grigoriev I.V."/>
            <person name="Vagvolgyi C."/>
            <person name="Papp T."/>
            <person name="Martin F.M."/>
            <person name="Miettinen O."/>
            <person name="Hibbett D.S."/>
            <person name="Nagy L.G."/>
        </authorList>
    </citation>
    <scope>NUCLEOTIDE SEQUENCE [LARGE SCALE GENOMIC DNA]</scope>
    <source>
        <strain evidence="1 2">NL-1719</strain>
    </source>
</reference>
<sequence length="426" mass="48518">MSEQVSDSTQRVISIPELLRNIFFSLPRLCDTYHSALVCRTWSEIALDALWYEVDDLCILLNLLVPLTTAGPGFHRKFIRCPIPEDWIHFERYSRRVRTLLVDYDTPLPAQSVFAEIGRTRIRPEILPNLWSLHLFGDNYLCAIFLHSGIRDLAVHLDLSLFERVSFFLHHARFFSRSLVTLEIRTGRIAGSDPHPVGCIATGLSSWLLQLQDLEELTLPRFWNTTYVCKVLSQLPRLSYVGFEYYERNGYGNPIDTLTFNPMHSEADRGSILFPSLISFSQNAPFSESIQFITSWQHSSRLTDLILESQILETPDSFRSGLLSIADGCPLLSKLGLACLITTYLDHPGVATPSRSRITLDVLLPLHKLNHLLSFEIAHTLPIALTDDDFVALVKPWHKLERLGLGPDPYPFGSDNYTRFRGFGSR</sequence>
<accession>A0ACD2ZY74</accession>
<evidence type="ECO:0000313" key="1">
    <source>
        <dbReference type="EMBL" id="TFK58287.1"/>
    </source>
</evidence>
<protein>
    <submittedName>
        <fullName evidence="1">Uncharacterized protein</fullName>
    </submittedName>
</protein>
<evidence type="ECO:0000313" key="2">
    <source>
        <dbReference type="Proteomes" id="UP000308600"/>
    </source>
</evidence>
<dbReference type="EMBL" id="ML209475">
    <property type="protein sequence ID" value="TFK58287.1"/>
    <property type="molecule type" value="Genomic_DNA"/>
</dbReference>
<gene>
    <name evidence="1" type="ORF">BDN72DRAFT_906882</name>
</gene>
<organism evidence="1 2">
    <name type="scientific">Pluteus cervinus</name>
    <dbReference type="NCBI Taxonomy" id="181527"/>
    <lineage>
        <taxon>Eukaryota</taxon>
        <taxon>Fungi</taxon>
        <taxon>Dikarya</taxon>
        <taxon>Basidiomycota</taxon>
        <taxon>Agaricomycotina</taxon>
        <taxon>Agaricomycetes</taxon>
        <taxon>Agaricomycetidae</taxon>
        <taxon>Agaricales</taxon>
        <taxon>Pluteineae</taxon>
        <taxon>Pluteaceae</taxon>
        <taxon>Pluteus</taxon>
    </lineage>
</organism>
<name>A0ACD2ZY74_9AGAR</name>
<proteinExistence type="predicted"/>
<keyword evidence="2" id="KW-1185">Reference proteome</keyword>
<dbReference type="Proteomes" id="UP000308600">
    <property type="component" value="Unassembled WGS sequence"/>
</dbReference>